<reference evidence="2 3" key="1">
    <citation type="submission" date="2020-04" db="EMBL/GenBank/DDBJ databases">
        <title>Perkinsus chesapeaki whole genome sequence.</title>
        <authorList>
            <person name="Bogema D.R."/>
        </authorList>
    </citation>
    <scope>NUCLEOTIDE SEQUENCE [LARGE SCALE GENOMIC DNA]</scope>
    <source>
        <strain evidence="2">ATCC PRA-425</strain>
    </source>
</reference>
<evidence type="ECO:0000313" key="2">
    <source>
        <dbReference type="EMBL" id="KAF4670520.1"/>
    </source>
</evidence>
<evidence type="ECO:0000313" key="3">
    <source>
        <dbReference type="Proteomes" id="UP000591131"/>
    </source>
</evidence>
<comment type="caution">
    <text evidence="2">The sequence shown here is derived from an EMBL/GenBank/DDBJ whole genome shotgun (WGS) entry which is preliminary data.</text>
</comment>
<protein>
    <submittedName>
        <fullName evidence="2">Uncharacterized protein</fullName>
    </submittedName>
</protein>
<accession>A0A7J6MH60</accession>
<name>A0A7J6MH60_PERCH</name>
<dbReference type="EMBL" id="JAAPAO010000150">
    <property type="protein sequence ID" value="KAF4670520.1"/>
    <property type="molecule type" value="Genomic_DNA"/>
</dbReference>
<feature type="compositionally biased region" description="Basic and acidic residues" evidence="1">
    <location>
        <begin position="450"/>
        <end position="473"/>
    </location>
</feature>
<dbReference type="AlphaFoldDB" id="A0A7J6MH60"/>
<keyword evidence="3" id="KW-1185">Reference proteome</keyword>
<dbReference type="Proteomes" id="UP000591131">
    <property type="component" value="Unassembled WGS sequence"/>
</dbReference>
<feature type="region of interest" description="Disordered" evidence="1">
    <location>
        <begin position="447"/>
        <end position="473"/>
    </location>
</feature>
<proteinExistence type="predicted"/>
<sequence length="597" mass="67092">MSEVSGTSINHTLIVRVALPALQVGTTLVCDIADDKIAEASELVSITTRELWRQLERMGSVADSSTEVLADLEKAVVEKAALFREELQSVRKATVEAEARASEDRAILEKMREDYFREINTLREELSRKSIGEPLPPSVNAEDICSFKVEDYPTADMSESASRLVALAIQEVTSEFKLKYEEALGRHSRQLSHAHDEIASAHVKLEQVERRCRYMMSKLGFQKESEIDKAMSNGTAKSNWNRARDIVKTLRASANLWAQIRDFERKVDVGTDVQKDLQPQLVNRFMITEQEYSSRQTQTERSLSPTRMQLGLDINTVSRTTTTPTVSPRISSVRPRTLTRGLALVIPAQFKTREELAMLCEDIGSLYSMRIKESLFAAAPDQVQGCLNLSHLVRLHSYCSSQLGVIDPLGKAPQFPPPLKLRSPRARKMIPPLGYLQEVADATFTSLFTSREESSSRPEKDSPRPRKREPEVVLSPADERRAILSGIVKGGGWAHWKSTPLPPRRTKRRVLAPPRGRRRSSLLDLTECTKIRTGVYDVQHDPSKITPLDMGKRSMLAAKYIGEVQPSVTLQIPKVPHVPREEYEEHADTMRSALGMT</sequence>
<evidence type="ECO:0000256" key="1">
    <source>
        <dbReference type="SAM" id="MobiDB-lite"/>
    </source>
</evidence>
<dbReference type="OrthoDB" id="10651555at2759"/>
<gene>
    <name evidence="2" type="ORF">FOL47_001987</name>
</gene>
<organism evidence="2 3">
    <name type="scientific">Perkinsus chesapeaki</name>
    <name type="common">Clam parasite</name>
    <name type="synonym">Perkinsus andrewsi</name>
    <dbReference type="NCBI Taxonomy" id="330153"/>
    <lineage>
        <taxon>Eukaryota</taxon>
        <taxon>Sar</taxon>
        <taxon>Alveolata</taxon>
        <taxon>Perkinsozoa</taxon>
        <taxon>Perkinsea</taxon>
        <taxon>Perkinsida</taxon>
        <taxon>Perkinsidae</taxon>
        <taxon>Perkinsus</taxon>
    </lineage>
</organism>